<gene>
    <name evidence="1" type="ORF">J2I48_20345</name>
</gene>
<sequence>MADYLFKKSKFIKPMKGQSNAKKLYRLAPLANKQKSDAGCIALSISGVKA</sequence>
<proteinExistence type="predicted"/>
<accession>A0A939G6L8</accession>
<protein>
    <submittedName>
        <fullName evidence="1">Uncharacterized protein</fullName>
    </submittedName>
</protein>
<keyword evidence="2" id="KW-1185">Reference proteome</keyword>
<dbReference type="Proteomes" id="UP000664795">
    <property type="component" value="Unassembled WGS sequence"/>
</dbReference>
<name>A0A939G6L8_9BACT</name>
<evidence type="ECO:0000313" key="1">
    <source>
        <dbReference type="EMBL" id="MBO0933372.1"/>
    </source>
</evidence>
<organism evidence="1 2">
    <name type="scientific">Fibrella aquatilis</name>
    <dbReference type="NCBI Taxonomy" id="2817059"/>
    <lineage>
        <taxon>Bacteria</taxon>
        <taxon>Pseudomonadati</taxon>
        <taxon>Bacteroidota</taxon>
        <taxon>Cytophagia</taxon>
        <taxon>Cytophagales</taxon>
        <taxon>Spirosomataceae</taxon>
        <taxon>Fibrella</taxon>
    </lineage>
</organism>
<evidence type="ECO:0000313" key="2">
    <source>
        <dbReference type="Proteomes" id="UP000664795"/>
    </source>
</evidence>
<dbReference type="AlphaFoldDB" id="A0A939G6L8"/>
<dbReference type="EMBL" id="JAFMYU010000019">
    <property type="protein sequence ID" value="MBO0933372.1"/>
    <property type="molecule type" value="Genomic_DNA"/>
</dbReference>
<dbReference type="RefSeq" id="WP_207337339.1">
    <property type="nucleotide sequence ID" value="NZ_JAFMYU010000019.1"/>
</dbReference>
<comment type="caution">
    <text evidence="1">The sequence shown here is derived from an EMBL/GenBank/DDBJ whole genome shotgun (WGS) entry which is preliminary data.</text>
</comment>
<reference evidence="1 2" key="1">
    <citation type="submission" date="2021-03" db="EMBL/GenBank/DDBJ databases">
        <title>Fibrella sp. HMF5036 genome sequencing and assembly.</title>
        <authorList>
            <person name="Kang H."/>
            <person name="Kim H."/>
            <person name="Bae S."/>
            <person name="Joh K."/>
        </authorList>
    </citation>
    <scope>NUCLEOTIDE SEQUENCE [LARGE SCALE GENOMIC DNA]</scope>
    <source>
        <strain evidence="1 2">HMF5036</strain>
    </source>
</reference>